<dbReference type="InterPro" id="IPR050171">
    <property type="entry name" value="MFS_Transporters"/>
</dbReference>
<protein>
    <submittedName>
        <fullName evidence="9">MFS transporter</fullName>
    </submittedName>
</protein>
<evidence type="ECO:0000313" key="9">
    <source>
        <dbReference type="EMBL" id="MFF4775875.1"/>
    </source>
</evidence>
<comment type="caution">
    <text evidence="9">The sequence shown here is derived from an EMBL/GenBank/DDBJ whole genome shotgun (WGS) entry which is preliminary data.</text>
</comment>
<feature type="transmembrane region" description="Helical" evidence="7">
    <location>
        <begin position="354"/>
        <end position="377"/>
    </location>
</feature>
<proteinExistence type="predicted"/>
<keyword evidence="3" id="KW-1003">Cell membrane</keyword>
<evidence type="ECO:0000259" key="8">
    <source>
        <dbReference type="PROSITE" id="PS50850"/>
    </source>
</evidence>
<keyword evidence="2" id="KW-0813">Transport</keyword>
<evidence type="ECO:0000256" key="1">
    <source>
        <dbReference type="ARBA" id="ARBA00004651"/>
    </source>
</evidence>
<feature type="transmembrane region" description="Helical" evidence="7">
    <location>
        <begin position="12"/>
        <end position="37"/>
    </location>
</feature>
<feature type="transmembrane region" description="Helical" evidence="7">
    <location>
        <begin position="43"/>
        <end position="66"/>
    </location>
</feature>
<keyword evidence="10" id="KW-1185">Reference proteome</keyword>
<evidence type="ECO:0000256" key="5">
    <source>
        <dbReference type="ARBA" id="ARBA00022989"/>
    </source>
</evidence>
<dbReference type="PANTHER" id="PTHR23517:SF2">
    <property type="entry name" value="MULTIDRUG RESISTANCE PROTEIN MDTH"/>
    <property type="match status" value="1"/>
</dbReference>
<evidence type="ECO:0000256" key="2">
    <source>
        <dbReference type="ARBA" id="ARBA00022448"/>
    </source>
</evidence>
<feature type="transmembrane region" description="Helical" evidence="7">
    <location>
        <begin position="78"/>
        <end position="100"/>
    </location>
</feature>
<dbReference type="SUPFAM" id="SSF103473">
    <property type="entry name" value="MFS general substrate transporter"/>
    <property type="match status" value="1"/>
</dbReference>
<comment type="subcellular location">
    <subcellularLocation>
        <location evidence="1">Cell membrane</location>
        <topology evidence="1">Multi-pass membrane protein</topology>
    </subcellularLocation>
</comment>
<keyword evidence="6 7" id="KW-0472">Membrane</keyword>
<dbReference type="PANTHER" id="PTHR23517">
    <property type="entry name" value="RESISTANCE PROTEIN MDTM, PUTATIVE-RELATED-RELATED"/>
    <property type="match status" value="1"/>
</dbReference>
<feature type="transmembrane region" description="Helical" evidence="7">
    <location>
        <begin position="226"/>
        <end position="249"/>
    </location>
</feature>
<dbReference type="RefSeq" id="WP_157544992.1">
    <property type="nucleotide sequence ID" value="NZ_BBYK01000040.1"/>
</dbReference>
<name>A0ABW6V9Q8_MICFU</name>
<evidence type="ECO:0000256" key="3">
    <source>
        <dbReference type="ARBA" id="ARBA00022475"/>
    </source>
</evidence>
<dbReference type="InterPro" id="IPR036259">
    <property type="entry name" value="MFS_trans_sf"/>
</dbReference>
<organism evidence="9 10">
    <name type="scientific">Microtetraspora fusca</name>
    <dbReference type="NCBI Taxonomy" id="1997"/>
    <lineage>
        <taxon>Bacteria</taxon>
        <taxon>Bacillati</taxon>
        <taxon>Actinomycetota</taxon>
        <taxon>Actinomycetes</taxon>
        <taxon>Streptosporangiales</taxon>
        <taxon>Streptosporangiaceae</taxon>
        <taxon>Microtetraspora</taxon>
    </lineage>
</organism>
<dbReference type="Gene3D" id="1.20.1250.20">
    <property type="entry name" value="MFS general substrate transporter like domains"/>
    <property type="match status" value="1"/>
</dbReference>
<feature type="transmembrane region" description="Helical" evidence="7">
    <location>
        <begin position="383"/>
        <end position="404"/>
    </location>
</feature>
<evidence type="ECO:0000256" key="6">
    <source>
        <dbReference type="ARBA" id="ARBA00023136"/>
    </source>
</evidence>
<keyword evidence="5 7" id="KW-1133">Transmembrane helix</keyword>
<feature type="transmembrane region" description="Helical" evidence="7">
    <location>
        <begin position="318"/>
        <end position="342"/>
    </location>
</feature>
<accession>A0ABW6V9Q8</accession>
<gene>
    <name evidence="9" type="ORF">ACFY05_23770</name>
</gene>
<reference evidence="9 10" key="1">
    <citation type="submission" date="2024-10" db="EMBL/GenBank/DDBJ databases">
        <title>The Natural Products Discovery Center: Release of the First 8490 Sequenced Strains for Exploring Actinobacteria Biosynthetic Diversity.</title>
        <authorList>
            <person name="Kalkreuter E."/>
            <person name="Kautsar S.A."/>
            <person name="Yang D."/>
            <person name="Bader C.D."/>
            <person name="Teijaro C.N."/>
            <person name="Fluegel L."/>
            <person name="Davis C.M."/>
            <person name="Simpson J.R."/>
            <person name="Lauterbach L."/>
            <person name="Steele A.D."/>
            <person name="Gui C."/>
            <person name="Meng S."/>
            <person name="Li G."/>
            <person name="Viehrig K."/>
            <person name="Ye F."/>
            <person name="Su P."/>
            <person name="Kiefer A.F."/>
            <person name="Nichols A."/>
            <person name="Cepeda A.J."/>
            <person name="Yan W."/>
            <person name="Fan B."/>
            <person name="Jiang Y."/>
            <person name="Adhikari A."/>
            <person name="Zheng C.-J."/>
            <person name="Schuster L."/>
            <person name="Cowan T.M."/>
            <person name="Smanski M.J."/>
            <person name="Chevrette M.G."/>
            <person name="De Carvalho L.P.S."/>
            <person name="Shen B."/>
        </authorList>
    </citation>
    <scope>NUCLEOTIDE SEQUENCE [LARGE SCALE GENOMIC DNA]</scope>
    <source>
        <strain evidence="9 10">NPDC001281</strain>
    </source>
</reference>
<keyword evidence="4 7" id="KW-0812">Transmembrane</keyword>
<feature type="transmembrane region" description="Helical" evidence="7">
    <location>
        <begin position="137"/>
        <end position="159"/>
    </location>
</feature>
<dbReference type="Proteomes" id="UP001602119">
    <property type="component" value="Unassembled WGS sequence"/>
</dbReference>
<evidence type="ECO:0000313" key="10">
    <source>
        <dbReference type="Proteomes" id="UP001602119"/>
    </source>
</evidence>
<dbReference type="PROSITE" id="PS50850">
    <property type="entry name" value="MFS"/>
    <property type="match status" value="1"/>
</dbReference>
<dbReference type="InterPro" id="IPR011701">
    <property type="entry name" value="MFS"/>
</dbReference>
<sequence length="434" mass="43807">MRVVSLGLTRDAWVVISADMLSAVGTGMTLPFLVVYLHSARGLSLWAAGVAASTVAVGSLVGNPLGGWLSDRIGARPAVVAGLVLAAGGALALVGTHAAWQAYGSAALTGLGAAVVWPAQDALLARVAEPEHRSSAFAVRYATMNLGFAIGAVVASSLVNSRDPSSFILLYELDAASFLLAIPVLAAVRGSVAAPIPLAEGERVGAAGREPGGYLAVVRDPVFRRLWLLTALLVTVGYGQFTAALPSYATGAAGVAPGVLSLAYAVNMLAVVGFQIVAVRLLRGRRRTSGIAGTAVAWSLTWILVLLAGHFGHALGTALIVLATAAFGVGETMLSPTLPAIVNDLAPECLRGRYNAGSTLAYTCGFLLGPVIAGAALQGGHGVGLLAGLAAACGLAAVAAARLARRLPDHVNLVDAVPRVRAGEAAAVERDAAA</sequence>
<dbReference type="Pfam" id="PF07690">
    <property type="entry name" value="MFS_1"/>
    <property type="match status" value="1"/>
</dbReference>
<dbReference type="InterPro" id="IPR020846">
    <property type="entry name" value="MFS_dom"/>
</dbReference>
<feature type="transmembrane region" description="Helical" evidence="7">
    <location>
        <begin position="255"/>
        <end position="279"/>
    </location>
</feature>
<evidence type="ECO:0000256" key="7">
    <source>
        <dbReference type="SAM" id="Phobius"/>
    </source>
</evidence>
<evidence type="ECO:0000256" key="4">
    <source>
        <dbReference type="ARBA" id="ARBA00022692"/>
    </source>
</evidence>
<dbReference type="EMBL" id="JBIAXI010000014">
    <property type="protein sequence ID" value="MFF4775875.1"/>
    <property type="molecule type" value="Genomic_DNA"/>
</dbReference>
<feature type="domain" description="Major facilitator superfamily (MFS) profile" evidence="8">
    <location>
        <begin position="1"/>
        <end position="408"/>
    </location>
</feature>
<feature type="transmembrane region" description="Helical" evidence="7">
    <location>
        <begin position="291"/>
        <end position="312"/>
    </location>
</feature>